<accession>A0AAV2PQK9</accession>
<dbReference type="EMBL" id="CAXKWB010001170">
    <property type="protein sequence ID" value="CAL4063544.1"/>
    <property type="molecule type" value="Genomic_DNA"/>
</dbReference>
<feature type="non-terminal residue" evidence="2">
    <location>
        <position position="284"/>
    </location>
</feature>
<evidence type="ECO:0000313" key="2">
    <source>
        <dbReference type="EMBL" id="CAL4063544.1"/>
    </source>
</evidence>
<gene>
    <name evidence="2" type="ORF">MNOR_LOCUS3444</name>
</gene>
<feature type="compositionally biased region" description="Low complexity" evidence="1">
    <location>
        <begin position="200"/>
        <end position="231"/>
    </location>
</feature>
<reference evidence="2 3" key="1">
    <citation type="submission" date="2024-05" db="EMBL/GenBank/DDBJ databases">
        <authorList>
            <person name="Wallberg A."/>
        </authorList>
    </citation>
    <scope>NUCLEOTIDE SEQUENCE [LARGE SCALE GENOMIC DNA]</scope>
</reference>
<keyword evidence="3" id="KW-1185">Reference proteome</keyword>
<name>A0AAV2PQK9_MEGNR</name>
<comment type="caution">
    <text evidence="2">The sequence shown here is derived from an EMBL/GenBank/DDBJ whole genome shotgun (WGS) entry which is preliminary data.</text>
</comment>
<evidence type="ECO:0000313" key="3">
    <source>
        <dbReference type="Proteomes" id="UP001497623"/>
    </source>
</evidence>
<dbReference type="AlphaFoldDB" id="A0AAV2PQK9"/>
<protein>
    <submittedName>
        <fullName evidence="2">Uncharacterized protein</fullName>
    </submittedName>
</protein>
<feature type="region of interest" description="Disordered" evidence="1">
    <location>
        <begin position="199"/>
        <end position="249"/>
    </location>
</feature>
<proteinExistence type="predicted"/>
<sequence>MAPSVAFDMDSVESLESEFVGDFGAPNIGGHVGKGSSILDLSRLQQRPQQVIRGIMRHAHSHAHRVPVHNPDVTKHELGPELIEEDILLLETEATNPVEDLLYRTAKTIGKTISTQEEDVLLLEAEATNPVEDLLYRTAKTIGKTIGTQDLVVTPEVTTIPPEEASINDDLVGGVDHVLQYTKETLSEAVTKATDVLMQSSSSISPSSSTTGITTSTSSSSTSSTTTARTTGPLSGVLHIPGHEPETPADLDLVHRDRSLDEINGTELNGISVKDDSTHLTPEG</sequence>
<evidence type="ECO:0000256" key="1">
    <source>
        <dbReference type="SAM" id="MobiDB-lite"/>
    </source>
</evidence>
<organism evidence="2 3">
    <name type="scientific">Meganyctiphanes norvegica</name>
    <name type="common">Northern krill</name>
    <name type="synonym">Thysanopoda norvegica</name>
    <dbReference type="NCBI Taxonomy" id="48144"/>
    <lineage>
        <taxon>Eukaryota</taxon>
        <taxon>Metazoa</taxon>
        <taxon>Ecdysozoa</taxon>
        <taxon>Arthropoda</taxon>
        <taxon>Crustacea</taxon>
        <taxon>Multicrustacea</taxon>
        <taxon>Malacostraca</taxon>
        <taxon>Eumalacostraca</taxon>
        <taxon>Eucarida</taxon>
        <taxon>Euphausiacea</taxon>
        <taxon>Euphausiidae</taxon>
        <taxon>Meganyctiphanes</taxon>
    </lineage>
</organism>
<dbReference type="Proteomes" id="UP001497623">
    <property type="component" value="Unassembled WGS sequence"/>
</dbReference>